<reference evidence="1 2" key="1">
    <citation type="submission" date="2015-07" db="EMBL/GenBank/DDBJ databases">
        <title>The genome of Melipona quadrifasciata.</title>
        <authorList>
            <person name="Pan H."/>
            <person name="Kapheim K."/>
        </authorList>
    </citation>
    <scope>NUCLEOTIDE SEQUENCE [LARGE SCALE GENOMIC DNA]</scope>
    <source>
        <strain evidence="1">0111107301</strain>
        <tissue evidence="1">Whole body</tissue>
    </source>
</reference>
<dbReference type="Proteomes" id="UP000053105">
    <property type="component" value="Unassembled WGS sequence"/>
</dbReference>
<accession>A0A0M8ZQN8</accession>
<dbReference type="EMBL" id="KQ435898">
    <property type="protein sequence ID" value="KOX69160.1"/>
    <property type="molecule type" value="Genomic_DNA"/>
</dbReference>
<evidence type="ECO:0000313" key="1">
    <source>
        <dbReference type="EMBL" id="KOX69160.1"/>
    </source>
</evidence>
<organism evidence="1 2">
    <name type="scientific">Melipona quadrifasciata</name>
    <dbReference type="NCBI Taxonomy" id="166423"/>
    <lineage>
        <taxon>Eukaryota</taxon>
        <taxon>Metazoa</taxon>
        <taxon>Ecdysozoa</taxon>
        <taxon>Arthropoda</taxon>
        <taxon>Hexapoda</taxon>
        <taxon>Insecta</taxon>
        <taxon>Pterygota</taxon>
        <taxon>Neoptera</taxon>
        <taxon>Endopterygota</taxon>
        <taxon>Hymenoptera</taxon>
        <taxon>Apocrita</taxon>
        <taxon>Aculeata</taxon>
        <taxon>Apoidea</taxon>
        <taxon>Anthophila</taxon>
        <taxon>Apidae</taxon>
        <taxon>Melipona</taxon>
    </lineage>
</organism>
<proteinExistence type="predicted"/>
<protein>
    <submittedName>
        <fullName evidence="1">Uncharacterized protein</fullName>
    </submittedName>
</protein>
<sequence>MLSPSDHADLYTIEQSPAIKKKQIGEELEILIEKLQLLQLILIHNDLNDVEKQDEKESVVKRLSRVKK</sequence>
<keyword evidence="2" id="KW-1185">Reference proteome</keyword>
<dbReference type="AlphaFoldDB" id="A0A0M8ZQN8"/>
<name>A0A0M8ZQN8_9HYME</name>
<evidence type="ECO:0000313" key="2">
    <source>
        <dbReference type="Proteomes" id="UP000053105"/>
    </source>
</evidence>
<gene>
    <name evidence="1" type="ORF">WN51_06313</name>
</gene>